<reference evidence="2 3" key="1">
    <citation type="submission" date="2014-10" db="EMBL/GenBank/DDBJ databases">
        <title>Kaistella jeonii genome.</title>
        <authorList>
            <person name="Clayton J.T."/>
            <person name="Newman J.D."/>
        </authorList>
    </citation>
    <scope>NUCLEOTIDE SEQUENCE [LARGE SCALE GENOMIC DNA]</scope>
    <source>
        <strain evidence="2 3">DSM 17048</strain>
    </source>
</reference>
<comment type="caution">
    <text evidence="2">The sequence shown here is derived from an EMBL/GenBank/DDBJ whole genome shotgun (WGS) entry which is preliminary data.</text>
</comment>
<dbReference type="Gene3D" id="3.30.2310.20">
    <property type="entry name" value="RelE-like"/>
    <property type="match status" value="1"/>
</dbReference>
<accession>A0A0C1CYP7</accession>
<evidence type="ECO:0000313" key="2">
    <source>
        <dbReference type="EMBL" id="KIA89556.1"/>
    </source>
</evidence>
<keyword evidence="3" id="KW-1185">Reference proteome</keyword>
<protein>
    <recommendedName>
        <fullName evidence="4">Plasmid stabilization protein</fullName>
    </recommendedName>
</protein>
<evidence type="ECO:0000313" key="3">
    <source>
        <dbReference type="Proteomes" id="UP000031473"/>
    </source>
</evidence>
<evidence type="ECO:0000256" key="1">
    <source>
        <dbReference type="ARBA" id="ARBA00022649"/>
    </source>
</evidence>
<name>A0A0C1CYP7_9FLAO</name>
<dbReference type="Pfam" id="PF05016">
    <property type="entry name" value="ParE_toxin"/>
    <property type="match status" value="1"/>
</dbReference>
<gene>
    <name evidence="2" type="ORF">OA86_02660</name>
</gene>
<dbReference type="RefSeq" id="WP_039348487.1">
    <property type="nucleotide sequence ID" value="NZ_FOLA01000003.1"/>
</dbReference>
<dbReference type="InterPro" id="IPR035093">
    <property type="entry name" value="RelE/ParE_toxin_dom_sf"/>
</dbReference>
<proteinExistence type="predicted"/>
<organism evidence="2 3">
    <name type="scientific">Kaistella jeonii</name>
    <dbReference type="NCBI Taxonomy" id="266749"/>
    <lineage>
        <taxon>Bacteria</taxon>
        <taxon>Pseudomonadati</taxon>
        <taxon>Bacteroidota</taxon>
        <taxon>Flavobacteriia</taxon>
        <taxon>Flavobacteriales</taxon>
        <taxon>Weeksellaceae</taxon>
        <taxon>Chryseobacterium group</taxon>
        <taxon>Kaistella</taxon>
    </lineage>
</organism>
<dbReference type="EMBL" id="JSYL01000002">
    <property type="protein sequence ID" value="KIA89556.1"/>
    <property type="molecule type" value="Genomic_DNA"/>
</dbReference>
<dbReference type="Proteomes" id="UP000031473">
    <property type="component" value="Unassembled WGS sequence"/>
</dbReference>
<dbReference type="STRING" id="266749.SAMN05421876_103372"/>
<keyword evidence="1" id="KW-1277">Toxin-antitoxin system</keyword>
<dbReference type="OrthoDB" id="1098070at2"/>
<sequence>MKSGYNILWTEYALEELEKTIEYLEINFTEKEIKKLAKKTETVLELISINPLIFPKSENKEIYKVVILKINTLYYRITGNDVEILSFFSNRQNPKEENL</sequence>
<dbReference type="AlphaFoldDB" id="A0A0C1CYP7"/>
<evidence type="ECO:0008006" key="4">
    <source>
        <dbReference type="Google" id="ProtNLM"/>
    </source>
</evidence>
<dbReference type="InterPro" id="IPR007712">
    <property type="entry name" value="RelE/ParE_toxin"/>
</dbReference>